<evidence type="ECO:0000259" key="2">
    <source>
        <dbReference type="Pfam" id="PF00134"/>
    </source>
</evidence>
<sequence>MRPLRTVEKQWLFTPTALQNTPSLDDGITLHDELQRRKTAIEYMRSLALRAHTIATGVQDAEAAHLRGSMIIGATLLHRFYMRRSFNDFNEKLIAPTLLFLATKIEEEPLKLRHIVNACLAKFEPSNTRGWYPSGDQHEQPPREYRTWEKDILATEEVVLEALCFDMGVEQPWVILRRSLRGFDEMTMGGAGESSSSCGSSGHGGVANSNGHSQLNGKGKGKVTEEIVNELGWAILSECCLSPLPVLQPAPIVAFSAFVFVLSFAEQIPLSLSFSNASELADKFHLDITFSPDGPLGEDVVQVRECLEQFINYCRAGLIDPELNRYIVAESPEGQTGPYQRRFALPAVKAGMVKKESSNESLSEAIAKAADPVPSSETELKIKTGAEDLDMTVETESGGKKEWSS</sequence>
<dbReference type="Pfam" id="PF00134">
    <property type="entry name" value="Cyclin_N"/>
    <property type="match status" value="1"/>
</dbReference>
<protein>
    <recommendedName>
        <fullName evidence="2">Cyclin N-terminal domain-containing protein</fullName>
    </recommendedName>
</protein>
<dbReference type="EMBL" id="JBCAWK010000014">
    <property type="protein sequence ID" value="KAK8844024.1"/>
    <property type="molecule type" value="Genomic_DNA"/>
</dbReference>
<proteinExistence type="predicted"/>
<dbReference type="InterPro" id="IPR036915">
    <property type="entry name" value="Cyclin-like_sf"/>
</dbReference>
<feature type="region of interest" description="Disordered" evidence="1">
    <location>
        <begin position="365"/>
        <end position="405"/>
    </location>
</feature>
<dbReference type="InterPro" id="IPR043198">
    <property type="entry name" value="Cyclin/Ssn8"/>
</dbReference>
<evidence type="ECO:0000313" key="4">
    <source>
        <dbReference type="Proteomes" id="UP001388673"/>
    </source>
</evidence>
<name>A0AAW0YTL2_9TREE</name>
<dbReference type="PANTHER" id="PTHR10026">
    <property type="entry name" value="CYCLIN"/>
    <property type="match status" value="1"/>
</dbReference>
<dbReference type="Proteomes" id="UP001388673">
    <property type="component" value="Unassembled WGS sequence"/>
</dbReference>
<feature type="compositionally biased region" description="Polar residues" evidence="1">
    <location>
        <begin position="207"/>
        <end position="216"/>
    </location>
</feature>
<dbReference type="RefSeq" id="XP_066799588.1">
    <property type="nucleotide sequence ID" value="XM_066949896.1"/>
</dbReference>
<keyword evidence="4" id="KW-1185">Reference proteome</keyword>
<dbReference type="SUPFAM" id="SSF47954">
    <property type="entry name" value="Cyclin-like"/>
    <property type="match status" value="1"/>
</dbReference>
<dbReference type="AlphaFoldDB" id="A0AAW0YTL2"/>
<gene>
    <name evidence="3" type="ORF">IAR55_006817</name>
</gene>
<accession>A0AAW0YTL2</accession>
<feature type="domain" description="Cyclin N-terminal" evidence="2">
    <location>
        <begin position="71"/>
        <end position="167"/>
    </location>
</feature>
<dbReference type="GO" id="GO:0006357">
    <property type="term" value="P:regulation of transcription by RNA polymerase II"/>
    <property type="evidence" value="ECO:0007669"/>
    <property type="project" value="InterPro"/>
</dbReference>
<comment type="caution">
    <text evidence="3">The sequence shown here is derived from an EMBL/GenBank/DDBJ whole genome shotgun (WGS) entry which is preliminary data.</text>
</comment>
<dbReference type="KEGG" id="kne:92184075"/>
<dbReference type="InterPro" id="IPR006671">
    <property type="entry name" value="Cyclin_N"/>
</dbReference>
<dbReference type="Gene3D" id="1.10.472.10">
    <property type="entry name" value="Cyclin-like"/>
    <property type="match status" value="1"/>
</dbReference>
<dbReference type="GeneID" id="92184075"/>
<organism evidence="3 4">
    <name type="scientific">Kwoniella newhampshirensis</name>
    <dbReference type="NCBI Taxonomy" id="1651941"/>
    <lineage>
        <taxon>Eukaryota</taxon>
        <taxon>Fungi</taxon>
        <taxon>Dikarya</taxon>
        <taxon>Basidiomycota</taxon>
        <taxon>Agaricomycotina</taxon>
        <taxon>Tremellomycetes</taxon>
        <taxon>Tremellales</taxon>
        <taxon>Cryptococcaceae</taxon>
        <taxon>Kwoniella</taxon>
    </lineage>
</organism>
<feature type="region of interest" description="Disordered" evidence="1">
    <location>
        <begin position="191"/>
        <end position="219"/>
    </location>
</feature>
<evidence type="ECO:0000313" key="3">
    <source>
        <dbReference type="EMBL" id="KAK8844024.1"/>
    </source>
</evidence>
<evidence type="ECO:0000256" key="1">
    <source>
        <dbReference type="SAM" id="MobiDB-lite"/>
    </source>
</evidence>
<dbReference type="GO" id="GO:0016538">
    <property type="term" value="F:cyclin-dependent protein serine/threonine kinase regulator activity"/>
    <property type="evidence" value="ECO:0007669"/>
    <property type="project" value="InterPro"/>
</dbReference>
<reference evidence="3 4" key="1">
    <citation type="journal article" date="2024" name="bioRxiv">
        <title>Comparative genomics of Cryptococcus and Kwoniella reveals pathogenesis evolution and contrasting karyotype dynamics via intercentromeric recombination or chromosome fusion.</title>
        <authorList>
            <person name="Coelho M.A."/>
            <person name="David-Palma M."/>
            <person name="Shea T."/>
            <person name="Bowers K."/>
            <person name="McGinley-Smith S."/>
            <person name="Mohammad A.W."/>
            <person name="Gnirke A."/>
            <person name="Yurkov A.M."/>
            <person name="Nowrousian M."/>
            <person name="Sun S."/>
            <person name="Cuomo C.A."/>
            <person name="Heitman J."/>
        </authorList>
    </citation>
    <scope>NUCLEOTIDE SEQUENCE [LARGE SCALE GENOMIC DNA]</scope>
    <source>
        <strain evidence="3 4">CBS 13917</strain>
    </source>
</reference>